<proteinExistence type="predicted"/>
<accession>J3MCV2</accession>
<reference evidence="1" key="2">
    <citation type="submission" date="2013-04" db="UniProtKB">
        <authorList>
            <consortium name="EnsemblPlants"/>
        </authorList>
    </citation>
    <scope>IDENTIFICATION</scope>
</reference>
<dbReference type="Gramene" id="OB06G18460.1">
    <property type="protein sequence ID" value="OB06G18460.1"/>
    <property type="gene ID" value="OB06G18460"/>
</dbReference>
<dbReference type="EnsemblPlants" id="OB06G18460.1">
    <property type="protein sequence ID" value="OB06G18460.1"/>
    <property type="gene ID" value="OB06G18460"/>
</dbReference>
<dbReference type="HOGENOM" id="CLU_2350129_0_0_1"/>
<name>J3MCV2_ORYBR</name>
<dbReference type="AlphaFoldDB" id="J3MCV2"/>
<keyword evidence="2" id="KW-1185">Reference proteome</keyword>
<reference evidence="1" key="1">
    <citation type="journal article" date="2013" name="Nat. Commun.">
        <title>Whole-genome sequencing of Oryza brachyantha reveals mechanisms underlying Oryza genome evolution.</title>
        <authorList>
            <person name="Chen J."/>
            <person name="Huang Q."/>
            <person name="Gao D."/>
            <person name="Wang J."/>
            <person name="Lang Y."/>
            <person name="Liu T."/>
            <person name="Li B."/>
            <person name="Bai Z."/>
            <person name="Luis Goicoechea J."/>
            <person name="Liang C."/>
            <person name="Chen C."/>
            <person name="Zhang W."/>
            <person name="Sun S."/>
            <person name="Liao Y."/>
            <person name="Zhang X."/>
            <person name="Yang L."/>
            <person name="Song C."/>
            <person name="Wang M."/>
            <person name="Shi J."/>
            <person name="Liu G."/>
            <person name="Liu J."/>
            <person name="Zhou H."/>
            <person name="Zhou W."/>
            <person name="Yu Q."/>
            <person name="An N."/>
            <person name="Chen Y."/>
            <person name="Cai Q."/>
            <person name="Wang B."/>
            <person name="Liu B."/>
            <person name="Min J."/>
            <person name="Huang Y."/>
            <person name="Wu H."/>
            <person name="Li Z."/>
            <person name="Zhang Y."/>
            <person name="Yin Y."/>
            <person name="Song W."/>
            <person name="Jiang J."/>
            <person name="Jackson S.A."/>
            <person name="Wing R.A."/>
            <person name="Wang J."/>
            <person name="Chen M."/>
        </authorList>
    </citation>
    <scope>NUCLEOTIDE SEQUENCE [LARGE SCALE GENOMIC DNA]</scope>
    <source>
        <strain evidence="1">cv. IRGC 101232</strain>
    </source>
</reference>
<sequence length="97" mass="10937">MAQIPVPDIRVLPSEECEQHVPSGNEFLMAQLEEEGHVLLELILVQLHHRWRCAFGDVDVTPVQTGLRGTDITRGVQSWCLGELLTEYSDYCIFLGS</sequence>
<evidence type="ECO:0000313" key="1">
    <source>
        <dbReference type="EnsemblPlants" id="OB06G18460.1"/>
    </source>
</evidence>
<organism evidence="1">
    <name type="scientific">Oryza brachyantha</name>
    <name type="common">malo sina</name>
    <dbReference type="NCBI Taxonomy" id="4533"/>
    <lineage>
        <taxon>Eukaryota</taxon>
        <taxon>Viridiplantae</taxon>
        <taxon>Streptophyta</taxon>
        <taxon>Embryophyta</taxon>
        <taxon>Tracheophyta</taxon>
        <taxon>Spermatophyta</taxon>
        <taxon>Magnoliopsida</taxon>
        <taxon>Liliopsida</taxon>
        <taxon>Poales</taxon>
        <taxon>Poaceae</taxon>
        <taxon>BOP clade</taxon>
        <taxon>Oryzoideae</taxon>
        <taxon>Oryzeae</taxon>
        <taxon>Oryzinae</taxon>
        <taxon>Oryza</taxon>
    </lineage>
</organism>
<evidence type="ECO:0000313" key="2">
    <source>
        <dbReference type="Proteomes" id="UP000006038"/>
    </source>
</evidence>
<protein>
    <submittedName>
        <fullName evidence="1">Uncharacterized protein</fullName>
    </submittedName>
</protein>
<dbReference type="Proteomes" id="UP000006038">
    <property type="component" value="Chromosome 6"/>
</dbReference>